<protein>
    <submittedName>
        <fullName evidence="3">RNA binding Pelota-like protein</fullName>
    </submittedName>
</protein>
<dbReference type="PIRSF" id="PIRSF020979">
    <property type="entry name" value="UCP020979"/>
    <property type="match status" value="1"/>
</dbReference>
<dbReference type="Proteomes" id="UP000319671">
    <property type="component" value="Unassembled WGS sequence"/>
</dbReference>
<proteinExistence type="predicted"/>
<sequence>MQKILNKPAKMGTYLEDDVLFLLKDLSDIVLEDTALNRETKIQSGGHYSESLPIEYQPPKEYVKVFWDTLQQYKQKVALCVGIVSEQIFQLKGSNAVLVSLARAGTPVGILIKRYIKLKYGISLPHYSISIIRDKGIDENALLYIQQEHPGAEIQFVDGWTGKGAISLELTNACRKYEEKFRLKLDDTLAVIADPGCCTTLYGTREDFLIPSACLNSTVSGLVSRTVLNEAFIGKDDFHGAKFYRNLLSEDVSNEFINLISEEFSTIGKEAKESALNLLSRELETGFIGLEDVKKIQADFSIESAHYIKPGVGETTRVLLRRVPWKILMRDPSSPFVKHILMLAEEKGVEVQAYPDMKYLCCGLIKKVKGMQA</sequence>
<evidence type="ECO:0000259" key="1">
    <source>
        <dbReference type="Pfam" id="PF11202"/>
    </source>
</evidence>
<dbReference type="Pfam" id="PF15608">
    <property type="entry name" value="PELOTA_1"/>
    <property type="match status" value="1"/>
</dbReference>
<feature type="domain" description="PELOTA RNA-binding" evidence="2">
    <location>
        <begin position="289"/>
        <end position="367"/>
    </location>
</feature>
<dbReference type="InterPro" id="IPR011215">
    <property type="entry name" value="StiP_N"/>
</dbReference>
<dbReference type="InterPro" id="IPR048336">
    <property type="entry name" value="StiP-like"/>
</dbReference>
<dbReference type="Pfam" id="PF11202">
    <property type="entry name" value="StiP"/>
    <property type="match status" value="1"/>
</dbReference>
<comment type="caution">
    <text evidence="3">The sequence shown here is derived from an EMBL/GenBank/DDBJ whole genome shotgun (WGS) entry which is preliminary data.</text>
</comment>
<accession>A0A561DRW6</accession>
<dbReference type="RefSeq" id="WP_144562924.1">
    <property type="nucleotide sequence ID" value="NZ_VIVN01000002.1"/>
</dbReference>
<dbReference type="EMBL" id="VIVN01000002">
    <property type="protein sequence ID" value="TWE06098.1"/>
    <property type="molecule type" value="Genomic_DNA"/>
</dbReference>
<feature type="domain" description="Cysteine protease StiP N-terminal" evidence="1">
    <location>
        <begin position="12"/>
        <end position="260"/>
    </location>
</feature>
<gene>
    <name evidence="3" type="ORF">FB550_102116</name>
</gene>
<reference evidence="3 4" key="1">
    <citation type="submission" date="2019-06" db="EMBL/GenBank/DDBJ databases">
        <title>Sorghum-associated microbial communities from plants grown in Nebraska, USA.</title>
        <authorList>
            <person name="Schachtman D."/>
        </authorList>
    </citation>
    <scope>NUCLEOTIDE SEQUENCE [LARGE SCALE GENOMIC DNA]</scope>
    <source>
        <strain evidence="3 4">2482</strain>
    </source>
</reference>
<name>A0A561DRW6_9BACI</name>
<dbReference type="InterPro" id="IPR028157">
    <property type="entry name" value="PELOTA_dom"/>
</dbReference>
<dbReference type="AlphaFoldDB" id="A0A561DRW6"/>
<evidence type="ECO:0000313" key="4">
    <source>
        <dbReference type="Proteomes" id="UP000319671"/>
    </source>
</evidence>
<evidence type="ECO:0000259" key="2">
    <source>
        <dbReference type="Pfam" id="PF15608"/>
    </source>
</evidence>
<evidence type="ECO:0000313" key="3">
    <source>
        <dbReference type="EMBL" id="TWE06098.1"/>
    </source>
</evidence>
<keyword evidence="4" id="KW-1185">Reference proteome</keyword>
<organism evidence="3 4">
    <name type="scientific">Neobacillus bataviensis</name>
    <dbReference type="NCBI Taxonomy" id="220685"/>
    <lineage>
        <taxon>Bacteria</taxon>
        <taxon>Bacillati</taxon>
        <taxon>Bacillota</taxon>
        <taxon>Bacilli</taxon>
        <taxon>Bacillales</taxon>
        <taxon>Bacillaceae</taxon>
        <taxon>Neobacillus</taxon>
    </lineage>
</organism>